<evidence type="ECO:0000256" key="1">
    <source>
        <dbReference type="SAM" id="SignalP"/>
    </source>
</evidence>
<accession>A0A5M6CQ44</accession>
<dbReference type="Pfam" id="PF20351">
    <property type="entry name" value="DUF6646"/>
    <property type="match status" value="1"/>
</dbReference>
<protein>
    <recommendedName>
        <fullName evidence="4">Outer membrane protein beta-barrel domain-containing protein</fullName>
    </recommendedName>
</protein>
<evidence type="ECO:0008006" key="4">
    <source>
        <dbReference type="Google" id="ProtNLM"/>
    </source>
</evidence>
<organism evidence="2 3">
    <name type="scientific">Paenimyroides baculatum</name>
    <dbReference type="NCBI Taxonomy" id="2608000"/>
    <lineage>
        <taxon>Bacteria</taxon>
        <taxon>Pseudomonadati</taxon>
        <taxon>Bacteroidota</taxon>
        <taxon>Flavobacteriia</taxon>
        <taxon>Flavobacteriales</taxon>
        <taxon>Flavobacteriaceae</taxon>
        <taxon>Paenimyroides</taxon>
    </lineage>
</organism>
<keyword evidence="1" id="KW-0732">Signal</keyword>
<keyword evidence="3" id="KW-1185">Reference proteome</keyword>
<evidence type="ECO:0000313" key="2">
    <source>
        <dbReference type="EMBL" id="KAA5535239.1"/>
    </source>
</evidence>
<dbReference type="Proteomes" id="UP000325141">
    <property type="component" value="Unassembled WGS sequence"/>
</dbReference>
<proteinExistence type="predicted"/>
<comment type="caution">
    <text evidence="2">The sequence shown here is derived from an EMBL/GenBank/DDBJ whole genome shotgun (WGS) entry which is preliminary data.</text>
</comment>
<dbReference type="AlphaFoldDB" id="A0A5M6CQ44"/>
<sequence length="186" mass="20600">MKKIITLTIAIIGLHFTSHAQAQAYDGYNDIKMFLGYTNIAGNSGIEYQTDKGVNDLYSWGGQAVYLFDTKVDNEGLGYEKGFKFLDSFDAGIFIRFHFLEALKLPENLDLYLGGDLTIKSLGAHTGIKYNLSKTFGFYAMYKQSFAPLIKGGITLSEDSSGEPIPSFFAKKAALSFGVTINFDYQ</sequence>
<dbReference type="RefSeq" id="WP_150012010.1">
    <property type="nucleotide sequence ID" value="NZ_VWSG01000005.1"/>
</dbReference>
<name>A0A5M6CQ44_9FLAO</name>
<evidence type="ECO:0000313" key="3">
    <source>
        <dbReference type="Proteomes" id="UP000325141"/>
    </source>
</evidence>
<feature type="signal peptide" evidence="1">
    <location>
        <begin position="1"/>
        <end position="22"/>
    </location>
</feature>
<dbReference type="InterPro" id="IPR046588">
    <property type="entry name" value="DUF6646"/>
</dbReference>
<reference evidence="2 3" key="1">
    <citation type="submission" date="2019-09" db="EMBL/GenBank/DDBJ databases">
        <title>Genome sequence and assembly of Flavobacterium sp.</title>
        <authorList>
            <person name="Chhetri G."/>
        </authorList>
    </citation>
    <scope>NUCLEOTIDE SEQUENCE [LARGE SCALE GENOMIC DNA]</scope>
    <source>
        <strain evidence="2 3">SNL9</strain>
    </source>
</reference>
<dbReference type="EMBL" id="VWSG01000005">
    <property type="protein sequence ID" value="KAA5535239.1"/>
    <property type="molecule type" value="Genomic_DNA"/>
</dbReference>
<gene>
    <name evidence="2" type="ORF">F0460_07950</name>
</gene>
<feature type="chain" id="PRO_5024356279" description="Outer membrane protein beta-barrel domain-containing protein" evidence="1">
    <location>
        <begin position="23"/>
        <end position="186"/>
    </location>
</feature>